<comment type="similarity">
    <text evidence="2">Belongs to the PDGF/VEGF growth factor family.</text>
</comment>
<feature type="chain" id="PRO_5040448056" description="Platelet-derived growth factor D" evidence="12">
    <location>
        <begin position="22"/>
        <end position="441"/>
    </location>
</feature>
<dbReference type="Proteomes" id="UP001148018">
    <property type="component" value="Unassembled WGS sequence"/>
</dbReference>
<name>A0A9Q0I7Z1_9TELE</name>
<dbReference type="GO" id="GO:0048008">
    <property type="term" value="P:platelet-derived growth factor receptor signaling pathway"/>
    <property type="evidence" value="ECO:0007669"/>
    <property type="project" value="TreeGrafter"/>
</dbReference>
<dbReference type="PROSITE" id="PS50278">
    <property type="entry name" value="PDGF_2"/>
    <property type="match status" value="1"/>
</dbReference>
<dbReference type="InterPro" id="IPR000859">
    <property type="entry name" value="CUB_dom"/>
</dbReference>
<keyword evidence="4" id="KW-0964">Secreted</keyword>
<dbReference type="SUPFAM" id="SSF49854">
    <property type="entry name" value="Spermadhesin, CUB domain"/>
    <property type="match status" value="1"/>
</dbReference>
<dbReference type="Gene3D" id="2.60.120.290">
    <property type="entry name" value="Spermadhesin, CUB domain"/>
    <property type="match status" value="1"/>
</dbReference>
<dbReference type="GO" id="GO:0070374">
    <property type="term" value="P:positive regulation of ERK1 and ERK2 cascade"/>
    <property type="evidence" value="ECO:0007669"/>
    <property type="project" value="TreeGrafter"/>
</dbReference>
<evidence type="ECO:0000256" key="12">
    <source>
        <dbReference type="SAM" id="SignalP"/>
    </source>
</evidence>
<feature type="domain" description="Platelet-derived growth factor (PDGF) family profile" evidence="14">
    <location>
        <begin position="241"/>
        <end position="288"/>
    </location>
</feature>
<dbReference type="InterPro" id="IPR000072">
    <property type="entry name" value="PDGF/VEGF_dom"/>
</dbReference>
<dbReference type="PANTHER" id="PTHR11633">
    <property type="entry name" value="PLATELET-DERIVED GROWTH FACTOR"/>
    <property type="match status" value="1"/>
</dbReference>
<keyword evidence="6" id="KW-0339">Growth factor</keyword>
<dbReference type="GO" id="GO:0016020">
    <property type="term" value="C:membrane"/>
    <property type="evidence" value="ECO:0007669"/>
    <property type="project" value="InterPro"/>
</dbReference>
<evidence type="ECO:0000256" key="1">
    <source>
        <dbReference type="ARBA" id="ARBA00004613"/>
    </source>
</evidence>
<dbReference type="EMBL" id="JANIIK010000114">
    <property type="protein sequence ID" value="KAJ3590367.1"/>
    <property type="molecule type" value="Genomic_DNA"/>
</dbReference>
<feature type="domain" description="CUB" evidence="13">
    <location>
        <begin position="20"/>
        <end position="150"/>
    </location>
</feature>
<comment type="caution">
    <text evidence="15">The sequence shown here is derived from an EMBL/GenBank/DDBJ whole genome shotgun (WGS) entry which is preliminary data.</text>
</comment>
<evidence type="ECO:0000256" key="2">
    <source>
        <dbReference type="ARBA" id="ARBA00006686"/>
    </source>
</evidence>
<proteinExistence type="inferred from homology"/>
<evidence type="ECO:0000256" key="6">
    <source>
        <dbReference type="ARBA" id="ARBA00023030"/>
    </source>
</evidence>
<evidence type="ECO:0000256" key="3">
    <source>
        <dbReference type="ARBA" id="ARBA00018876"/>
    </source>
</evidence>
<dbReference type="InterPro" id="IPR035914">
    <property type="entry name" value="Sperma_CUB_dom_sf"/>
</dbReference>
<comment type="subunit">
    <text evidence="10">Homodimer; disulfide-linked. Interacts with PDGFRB homodimers, and with heterodimers formed by PDGFRA and PDGFRB.</text>
</comment>
<evidence type="ECO:0000256" key="11">
    <source>
        <dbReference type="PROSITE-ProRule" id="PRU00059"/>
    </source>
</evidence>
<evidence type="ECO:0000259" key="14">
    <source>
        <dbReference type="PROSITE" id="PS50278"/>
    </source>
</evidence>
<dbReference type="Gene3D" id="2.10.90.10">
    <property type="entry name" value="Cystine-knot cytokines"/>
    <property type="match status" value="1"/>
</dbReference>
<protein>
    <recommendedName>
        <fullName evidence="3">Platelet-derived growth factor D</fullName>
    </recommendedName>
</protein>
<keyword evidence="9" id="KW-0497">Mitogen</keyword>
<dbReference type="GO" id="GO:0008284">
    <property type="term" value="P:positive regulation of cell population proliferation"/>
    <property type="evidence" value="ECO:0007669"/>
    <property type="project" value="TreeGrafter"/>
</dbReference>
<dbReference type="GO" id="GO:0030335">
    <property type="term" value="P:positive regulation of cell migration"/>
    <property type="evidence" value="ECO:0007669"/>
    <property type="project" value="TreeGrafter"/>
</dbReference>
<evidence type="ECO:0000313" key="16">
    <source>
        <dbReference type="Proteomes" id="UP001148018"/>
    </source>
</evidence>
<evidence type="ECO:0000259" key="13">
    <source>
        <dbReference type="PROSITE" id="PS01180"/>
    </source>
</evidence>
<keyword evidence="16" id="KW-1185">Reference proteome</keyword>
<evidence type="ECO:0000256" key="7">
    <source>
        <dbReference type="ARBA" id="ARBA00023157"/>
    </source>
</evidence>
<keyword evidence="7" id="KW-1015">Disulfide bond</keyword>
<evidence type="ECO:0000256" key="4">
    <source>
        <dbReference type="ARBA" id="ARBA00022525"/>
    </source>
</evidence>
<keyword evidence="8" id="KW-0325">Glycoprotein</keyword>
<dbReference type="GO" id="GO:0051781">
    <property type="term" value="P:positive regulation of cell division"/>
    <property type="evidence" value="ECO:0007669"/>
    <property type="project" value="UniProtKB-KW"/>
</dbReference>
<evidence type="ECO:0000313" key="15">
    <source>
        <dbReference type="EMBL" id="KAJ3590367.1"/>
    </source>
</evidence>
<dbReference type="InterPro" id="IPR029034">
    <property type="entry name" value="Cystine-knot_cytokine"/>
</dbReference>
<dbReference type="CDD" id="cd00041">
    <property type="entry name" value="CUB"/>
    <property type="match status" value="1"/>
</dbReference>
<dbReference type="GO" id="GO:0005615">
    <property type="term" value="C:extracellular space"/>
    <property type="evidence" value="ECO:0007669"/>
    <property type="project" value="TreeGrafter"/>
</dbReference>
<feature type="signal peptide" evidence="12">
    <location>
        <begin position="1"/>
        <end position="21"/>
    </location>
</feature>
<dbReference type="PROSITE" id="PS01180">
    <property type="entry name" value="CUB"/>
    <property type="match status" value="1"/>
</dbReference>
<dbReference type="GO" id="GO:0008083">
    <property type="term" value="F:growth factor activity"/>
    <property type="evidence" value="ECO:0007669"/>
    <property type="project" value="UniProtKB-KW"/>
</dbReference>
<keyword evidence="12" id="KW-0732">Signal</keyword>
<comment type="caution">
    <text evidence="11">Lacks conserved residue(s) required for the propagation of feature annotation.</text>
</comment>
<evidence type="ECO:0000256" key="10">
    <source>
        <dbReference type="ARBA" id="ARBA00026039"/>
    </source>
</evidence>
<evidence type="ECO:0000256" key="5">
    <source>
        <dbReference type="ARBA" id="ARBA00022685"/>
    </source>
</evidence>
<evidence type="ECO:0000256" key="9">
    <source>
        <dbReference type="ARBA" id="ARBA00023246"/>
    </source>
</evidence>
<dbReference type="AlphaFoldDB" id="A0A9Q0I7Z1"/>
<comment type="subcellular location">
    <subcellularLocation>
        <location evidence="1">Secreted</location>
    </subcellularLocation>
</comment>
<feature type="non-terminal residue" evidence="15">
    <location>
        <position position="441"/>
    </location>
</feature>
<dbReference type="Pfam" id="PF00431">
    <property type="entry name" value="CUB"/>
    <property type="match status" value="1"/>
</dbReference>
<dbReference type="Pfam" id="PF00341">
    <property type="entry name" value="PDGF"/>
    <property type="match status" value="1"/>
</dbReference>
<dbReference type="PANTHER" id="PTHR11633:SF4">
    <property type="entry name" value="PLATELET-DERIVED GROWTH FACTOR D"/>
    <property type="match status" value="1"/>
</dbReference>
<dbReference type="GO" id="GO:0005161">
    <property type="term" value="F:platelet-derived growth factor receptor binding"/>
    <property type="evidence" value="ECO:0007669"/>
    <property type="project" value="TreeGrafter"/>
</dbReference>
<reference evidence="15" key="1">
    <citation type="submission" date="2022-07" db="EMBL/GenBank/DDBJ databases">
        <title>Chromosome-level genome of Muraenolepis orangiensis.</title>
        <authorList>
            <person name="Kim J."/>
        </authorList>
    </citation>
    <scope>NUCLEOTIDE SEQUENCE</scope>
    <source>
        <strain evidence="15">KU_S4_2022</strain>
        <tissue evidence="15">Muscle</tissue>
    </source>
</reference>
<dbReference type="OrthoDB" id="6369184at2759"/>
<accession>A0A9Q0I7Z1</accession>
<evidence type="ECO:0000256" key="8">
    <source>
        <dbReference type="ARBA" id="ARBA00023180"/>
    </source>
</evidence>
<gene>
    <name evidence="15" type="ORF">NHX12_008319</name>
</gene>
<dbReference type="GO" id="GO:0051897">
    <property type="term" value="P:positive regulation of phosphatidylinositol 3-kinase/protein kinase B signal transduction"/>
    <property type="evidence" value="ECO:0007669"/>
    <property type="project" value="TreeGrafter"/>
</dbReference>
<dbReference type="SMART" id="SM00042">
    <property type="entry name" value="CUB"/>
    <property type="match status" value="1"/>
</dbReference>
<sequence>METQVCVALVLLLLLFVMTCGGSTGPAGAQMAIARVRGNVRRDDMYRKEEVVPVMAEGGSISSPRYPNSYPRNLLLSWKLVAPPGCRIHLEYDFVEVEDQSETSTISWGRWCGQKAPTGLNSRTNTLRVTLKSDDYFVAKPGFRVYYTLLCDTPPPESKTNWEAVTLPVSDSAAGQMTVTQDPYSIEDLDRTIAVFETVEQLLQNLSPDTWRQDLDSIYTQTHLHYRSRAYHLASRHNKVDLDRLYDDVKRYSCTPRNTTVKLREELRVTNAVFFPRCLLVRRCGGDCACGTRDWNNGCTCQAAKTSVKLHEKTDQGIRTLRLRRSLTETTLRLYDSALRTDDLHFLLTISDENPVVCCCTLRRALRARGLTMSPTPPVAAWASFLHADEVMNEHPPTLWYRIGWSVCTLLCSCTPRISTPLSSTQFASSSSRASSLTVFA</sequence>
<organism evidence="15 16">
    <name type="scientific">Muraenolepis orangiensis</name>
    <name type="common">Patagonian moray cod</name>
    <dbReference type="NCBI Taxonomy" id="630683"/>
    <lineage>
        <taxon>Eukaryota</taxon>
        <taxon>Metazoa</taxon>
        <taxon>Chordata</taxon>
        <taxon>Craniata</taxon>
        <taxon>Vertebrata</taxon>
        <taxon>Euteleostomi</taxon>
        <taxon>Actinopterygii</taxon>
        <taxon>Neopterygii</taxon>
        <taxon>Teleostei</taxon>
        <taxon>Neoteleostei</taxon>
        <taxon>Acanthomorphata</taxon>
        <taxon>Zeiogadaria</taxon>
        <taxon>Gadariae</taxon>
        <taxon>Gadiformes</taxon>
        <taxon>Muraenolepidoidei</taxon>
        <taxon>Muraenolepididae</taxon>
        <taxon>Muraenolepis</taxon>
    </lineage>
</organism>
<dbReference type="SUPFAM" id="SSF57501">
    <property type="entry name" value="Cystine-knot cytokines"/>
    <property type="match status" value="1"/>
</dbReference>
<keyword evidence="5" id="KW-0165">Cleavage on pair of basic residues</keyword>